<dbReference type="AlphaFoldDB" id="A0A953L6G8"/>
<dbReference type="PROSITE" id="PS51900">
    <property type="entry name" value="CB"/>
    <property type="match status" value="1"/>
</dbReference>
<evidence type="ECO:0000256" key="1">
    <source>
        <dbReference type="ARBA" id="ARBA00004496"/>
    </source>
</evidence>
<keyword evidence="13" id="KW-1185">Reference proteome</keyword>
<feature type="domain" description="Tyr recombinase" evidence="10">
    <location>
        <begin position="109"/>
        <end position="290"/>
    </location>
</feature>
<keyword evidence="5" id="KW-0229">DNA integration</keyword>
<comment type="subcellular location">
    <subcellularLocation>
        <location evidence="1">Cytoplasm</location>
    </subcellularLocation>
</comment>
<dbReference type="RefSeq" id="WP_222579145.1">
    <property type="nucleotide sequence ID" value="NZ_JAHVHU010000005.1"/>
</dbReference>
<protein>
    <submittedName>
        <fullName evidence="12">Tyrosine-type recombinase/integrase</fullName>
    </submittedName>
</protein>
<evidence type="ECO:0000256" key="8">
    <source>
        <dbReference type="ARBA" id="ARBA00023306"/>
    </source>
</evidence>
<evidence type="ECO:0000256" key="5">
    <source>
        <dbReference type="ARBA" id="ARBA00022908"/>
    </source>
</evidence>
<dbReference type="GO" id="GO:0003677">
    <property type="term" value="F:DNA binding"/>
    <property type="evidence" value="ECO:0007669"/>
    <property type="project" value="UniProtKB-UniRule"/>
</dbReference>
<dbReference type="GO" id="GO:0015074">
    <property type="term" value="P:DNA integration"/>
    <property type="evidence" value="ECO:0007669"/>
    <property type="project" value="UniProtKB-KW"/>
</dbReference>
<dbReference type="InterPro" id="IPR044068">
    <property type="entry name" value="CB"/>
</dbReference>
<dbReference type="PANTHER" id="PTHR30349">
    <property type="entry name" value="PHAGE INTEGRASE-RELATED"/>
    <property type="match status" value="1"/>
</dbReference>
<evidence type="ECO:0000256" key="3">
    <source>
        <dbReference type="ARBA" id="ARBA00022618"/>
    </source>
</evidence>
<proteinExistence type="predicted"/>
<keyword evidence="8" id="KW-0131">Cell cycle</keyword>
<dbReference type="EMBL" id="JAHVHU010000005">
    <property type="protein sequence ID" value="MBY5957627.1"/>
    <property type="molecule type" value="Genomic_DNA"/>
</dbReference>
<evidence type="ECO:0000256" key="6">
    <source>
        <dbReference type="ARBA" id="ARBA00023125"/>
    </source>
</evidence>
<evidence type="ECO:0000313" key="13">
    <source>
        <dbReference type="Proteomes" id="UP000753961"/>
    </source>
</evidence>
<name>A0A953L6G8_9BACT</name>
<evidence type="ECO:0000313" key="12">
    <source>
        <dbReference type="EMBL" id="MBY5957627.1"/>
    </source>
</evidence>
<keyword evidence="4" id="KW-0159">Chromosome partition</keyword>
<dbReference type="InterPro" id="IPR011010">
    <property type="entry name" value="DNA_brk_join_enz"/>
</dbReference>
<keyword evidence="3" id="KW-0132">Cell division</keyword>
<dbReference type="Gene3D" id="1.10.150.130">
    <property type="match status" value="1"/>
</dbReference>
<evidence type="ECO:0000259" key="10">
    <source>
        <dbReference type="PROSITE" id="PS51898"/>
    </source>
</evidence>
<dbReference type="GO" id="GO:0006310">
    <property type="term" value="P:DNA recombination"/>
    <property type="evidence" value="ECO:0007669"/>
    <property type="project" value="UniProtKB-KW"/>
</dbReference>
<dbReference type="InterPro" id="IPR002104">
    <property type="entry name" value="Integrase_catalytic"/>
</dbReference>
<keyword evidence="2" id="KW-0963">Cytoplasm</keyword>
<dbReference type="GO" id="GO:0005737">
    <property type="term" value="C:cytoplasm"/>
    <property type="evidence" value="ECO:0007669"/>
    <property type="project" value="UniProtKB-SubCell"/>
</dbReference>
<dbReference type="InterPro" id="IPR010998">
    <property type="entry name" value="Integrase_recombinase_N"/>
</dbReference>
<dbReference type="InterPro" id="IPR050090">
    <property type="entry name" value="Tyrosine_recombinase_XerCD"/>
</dbReference>
<dbReference type="Pfam" id="PF00589">
    <property type="entry name" value="Phage_integrase"/>
    <property type="match status" value="1"/>
</dbReference>
<dbReference type="GO" id="GO:0051301">
    <property type="term" value="P:cell division"/>
    <property type="evidence" value="ECO:0007669"/>
    <property type="project" value="UniProtKB-KW"/>
</dbReference>
<comment type="caution">
    <text evidence="12">The sequence shown here is derived from an EMBL/GenBank/DDBJ whole genome shotgun (WGS) entry which is preliminary data.</text>
</comment>
<accession>A0A953L6G8</accession>
<dbReference type="InterPro" id="IPR013762">
    <property type="entry name" value="Integrase-like_cat_sf"/>
</dbReference>
<dbReference type="Proteomes" id="UP000753961">
    <property type="component" value="Unassembled WGS sequence"/>
</dbReference>
<feature type="domain" description="Core-binding (CB)" evidence="11">
    <location>
        <begin position="1"/>
        <end position="88"/>
    </location>
</feature>
<evidence type="ECO:0000256" key="9">
    <source>
        <dbReference type="PROSITE-ProRule" id="PRU01248"/>
    </source>
</evidence>
<organism evidence="12 13">
    <name type="scientific">Membranihabitans marinus</name>
    <dbReference type="NCBI Taxonomy" id="1227546"/>
    <lineage>
        <taxon>Bacteria</taxon>
        <taxon>Pseudomonadati</taxon>
        <taxon>Bacteroidota</taxon>
        <taxon>Saprospiria</taxon>
        <taxon>Saprospirales</taxon>
        <taxon>Saprospiraceae</taxon>
        <taxon>Membranihabitans</taxon>
    </lineage>
</organism>
<evidence type="ECO:0000256" key="4">
    <source>
        <dbReference type="ARBA" id="ARBA00022829"/>
    </source>
</evidence>
<dbReference type="PANTHER" id="PTHR30349:SF77">
    <property type="entry name" value="TYROSINE RECOMBINASE XERC"/>
    <property type="match status" value="1"/>
</dbReference>
<evidence type="ECO:0000256" key="2">
    <source>
        <dbReference type="ARBA" id="ARBA00022490"/>
    </source>
</evidence>
<sequence length="301" mass="35463">MTAEWKIDEFVSYLRFEKRYSLHTLTAYQCDLKQFKDYMLDQYQLLCSTEVKLMHVRSWVYDMTERKLKKQSINRKLSTLRSYFQFLKREGHVETNPVAQIQPMKTGKQLPEVIPEAVIKMYLQGGGQDHWKDIRDRILIAILYETGMRRAELMNLEWKDIDLRSGYIVIMGKRQKQRQIPVRPELLQSLKQYRMSTMDEFNRLPYPVMVTDQGEKVYAKWIYNKVKSILGGWSSSQRLSPHLLRHSIATHLLNAGADIQVIREFLGHSTLAATEIYTHNSIEKLKKTYQNALPDLDAVID</sequence>
<evidence type="ECO:0000256" key="7">
    <source>
        <dbReference type="ARBA" id="ARBA00023172"/>
    </source>
</evidence>
<keyword evidence="6 9" id="KW-0238">DNA-binding</keyword>
<dbReference type="GO" id="GO:0007059">
    <property type="term" value="P:chromosome segregation"/>
    <property type="evidence" value="ECO:0007669"/>
    <property type="project" value="UniProtKB-KW"/>
</dbReference>
<dbReference type="Pfam" id="PF02899">
    <property type="entry name" value="Phage_int_SAM_1"/>
    <property type="match status" value="1"/>
</dbReference>
<reference evidence="12" key="1">
    <citation type="submission" date="2021-06" db="EMBL/GenBank/DDBJ databases">
        <title>44 bacteria genomes isolated from Dapeng, Shenzhen.</title>
        <authorList>
            <person name="Zheng W."/>
            <person name="Yu S."/>
            <person name="Huang Y."/>
        </authorList>
    </citation>
    <scope>NUCLEOTIDE SEQUENCE</scope>
    <source>
        <strain evidence="12">DP5N28-2</strain>
    </source>
</reference>
<dbReference type="PROSITE" id="PS51898">
    <property type="entry name" value="TYR_RECOMBINASE"/>
    <property type="match status" value="1"/>
</dbReference>
<gene>
    <name evidence="12" type="ORF">KUV50_05765</name>
</gene>
<dbReference type="SUPFAM" id="SSF56349">
    <property type="entry name" value="DNA breaking-rejoining enzymes"/>
    <property type="match status" value="1"/>
</dbReference>
<dbReference type="Gene3D" id="1.10.443.10">
    <property type="entry name" value="Intergrase catalytic core"/>
    <property type="match status" value="1"/>
</dbReference>
<dbReference type="InterPro" id="IPR004107">
    <property type="entry name" value="Integrase_SAM-like_N"/>
</dbReference>
<keyword evidence="7" id="KW-0233">DNA recombination</keyword>
<evidence type="ECO:0000259" key="11">
    <source>
        <dbReference type="PROSITE" id="PS51900"/>
    </source>
</evidence>